<dbReference type="InterPro" id="IPR035418">
    <property type="entry name" value="AraC-bd_2"/>
</dbReference>
<dbReference type="SUPFAM" id="SSF46689">
    <property type="entry name" value="Homeodomain-like"/>
    <property type="match status" value="1"/>
</dbReference>
<feature type="domain" description="HTH araC/xylS-type" evidence="5">
    <location>
        <begin position="239"/>
        <end position="340"/>
    </location>
</feature>
<keyword evidence="7" id="KW-1185">Reference proteome</keyword>
<evidence type="ECO:0000256" key="4">
    <source>
        <dbReference type="SAM" id="MobiDB-lite"/>
    </source>
</evidence>
<evidence type="ECO:0000256" key="3">
    <source>
        <dbReference type="ARBA" id="ARBA00023163"/>
    </source>
</evidence>
<evidence type="ECO:0000256" key="1">
    <source>
        <dbReference type="ARBA" id="ARBA00023015"/>
    </source>
</evidence>
<dbReference type="InterPro" id="IPR050204">
    <property type="entry name" value="AraC_XylS_family_regulators"/>
</dbReference>
<dbReference type="GO" id="GO:0043565">
    <property type="term" value="F:sequence-specific DNA binding"/>
    <property type="evidence" value="ECO:0007669"/>
    <property type="project" value="InterPro"/>
</dbReference>
<organism evidence="6 7">
    <name type="scientific">Xylanimonas ulmi</name>
    <dbReference type="NCBI Taxonomy" id="228973"/>
    <lineage>
        <taxon>Bacteria</taxon>
        <taxon>Bacillati</taxon>
        <taxon>Actinomycetota</taxon>
        <taxon>Actinomycetes</taxon>
        <taxon>Micrococcales</taxon>
        <taxon>Promicromonosporaceae</taxon>
        <taxon>Xylanimonas</taxon>
    </lineage>
</organism>
<dbReference type="GO" id="GO:0003700">
    <property type="term" value="F:DNA-binding transcription factor activity"/>
    <property type="evidence" value="ECO:0007669"/>
    <property type="project" value="InterPro"/>
</dbReference>
<dbReference type="Gene3D" id="1.10.10.60">
    <property type="entry name" value="Homeodomain-like"/>
    <property type="match status" value="1"/>
</dbReference>
<gene>
    <name evidence="6" type="ORF">EV386_2996</name>
</gene>
<dbReference type="SMART" id="SM00342">
    <property type="entry name" value="HTH_ARAC"/>
    <property type="match status" value="1"/>
</dbReference>
<evidence type="ECO:0000259" key="5">
    <source>
        <dbReference type="PROSITE" id="PS01124"/>
    </source>
</evidence>
<name>A0A4Q7M7L6_9MICO</name>
<dbReference type="InterPro" id="IPR009057">
    <property type="entry name" value="Homeodomain-like_sf"/>
</dbReference>
<reference evidence="6 7" key="1">
    <citation type="submission" date="2019-02" db="EMBL/GenBank/DDBJ databases">
        <title>Sequencing the genomes of 1000 actinobacteria strains.</title>
        <authorList>
            <person name="Klenk H.-P."/>
        </authorList>
    </citation>
    <scope>NUCLEOTIDE SEQUENCE [LARGE SCALE GENOMIC DNA]</scope>
    <source>
        <strain evidence="6 7">DSM 16932</strain>
    </source>
</reference>
<dbReference type="EMBL" id="SGWX01000001">
    <property type="protein sequence ID" value="RZS62652.1"/>
    <property type="molecule type" value="Genomic_DNA"/>
</dbReference>
<protein>
    <submittedName>
        <fullName evidence="6">AraC-like DNA-binding protein</fullName>
    </submittedName>
</protein>
<keyword evidence="1" id="KW-0805">Transcription regulation</keyword>
<accession>A0A4Q7M7L6</accession>
<dbReference type="Pfam" id="PF14525">
    <property type="entry name" value="AraC_binding_2"/>
    <property type="match status" value="1"/>
</dbReference>
<keyword evidence="3" id="KW-0804">Transcription</keyword>
<dbReference type="InterPro" id="IPR018060">
    <property type="entry name" value="HTH_AraC"/>
</dbReference>
<feature type="region of interest" description="Disordered" evidence="4">
    <location>
        <begin position="1"/>
        <end position="37"/>
    </location>
</feature>
<evidence type="ECO:0000256" key="2">
    <source>
        <dbReference type="ARBA" id="ARBA00023125"/>
    </source>
</evidence>
<evidence type="ECO:0000313" key="7">
    <source>
        <dbReference type="Proteomes" id="UP000293852"/>
    </source>
</evidence>
<dbReference type="PANTHER" id="PTHR46796:SF6">
    <property type="entry name" value="ARAC SUBFAMILY"/>
    <property type="match status" value="1"/>
</dbReference>
<sequence length="372" mass="39485">MRDSVTALRLSPDRPPTDSGHTALRPAPSPATLVAESTPDVRSVVRLTGAPGLAAFGGTAHTRADREQFRLTLAMSRLNGLTVAHAHHTAVAVLRPGDNFGRPRRCVRLLIMLAGAATLSAGGRSVRIETGGGALLHGWEEYLYESTGNVTRVHLDVDVEGTAFADALHDVPTLAWRANCPVLHAAGAAFAEIVRRDERGISPAARSSLEHLAQAVLLSVLAFPPSGGVPAPVQRRSRVRVLEHIATRHSDPDLCPATVAAELGMSTRSLQRLFAGSDQSVAEHITAARLKHALALLADPHLIDMSLDRIACRTGFGSLARMRRVVHTATGLSPTEYRRQRLAPDDDLGVGPGRTRAATPASGQGRGHISPL</sequence>
<dbReference type="AlphaFoldDB" id="A0A4Q7M7L6"/>
<feature type="region of interest" description="Disordered" evidence="4">
    <location>
        <begin position="336"/>
        <end position="372"/>
    </location>
</feature>
<dbReference type="Proteomes" id="UP000293852">
    <property type="component" value="Unassembled WGS sequence"/>
</dbReference>
<proteinExistence type="predicted"/>
<evidence type="ECO:0000313" key="6">
    <source>
        <dbReference type="EMBL" id="RZS62652.1"/>
    </source>
</evidence>
<dbReference type="PANTHER" id="PTHR46796">
    <property type="entry name" value="HTH-TYPE TRANSCRIPTIONAL ACTIVATOR RHAS-RELATED"/>
    <property type="match status" value="1"/>
</dbReference>
<keyword evidence="2 6" id="KW-0238">DNA-binding</keyword>
<dbReference type="PROSITE" id="PS01124">
    <property type="entry name" value="HTH_ARAC_FAMILY_2"/>
    <property type="match status" value="1"/>
</dbReference>
<dbReference type="Pfam" id="PF12833">
    <property type="entry name" value="HTH_18"/>
    <property type="match status" value="1"/>
</dbReference>
<comment type="caution">
    <text evidence="6">The sequence shown here is derived from an EMBL/GenBank/DDBJ whole genome shotgun (WGS) entry which is preliminary data.</text>
</comment>